<organism evidence="1 2">
    <name type="scientific">Aspergillus tamarii</name>
    <dbReference type="NCBI Taxonomy" id="41984"/>
    <lineage>
        <taxon>Eukaryota</taxon>
        <taxon>Fungi</taxon>
        <taxon>Dikarya</taxon>
        <taxon>Ascomycota</taxon>
        <taxon>Pezizomycotina</taxon>
        <taxon>Eurotiomycetes</taxon>
        <taxon>Eurotiomycetidae</taxon>
        <taxon>Eurotiales</taxon>
        <taxon>Aspergillaceae</taxon>
        <taxon>Aspergillus</taxon>
        <taxon>Aspergillus subgen. Circumdati</taxon>
    </lineage>
</organism>
<sequence length="85" mass="9965">MKMNATCSASHFVIRRYLYIIFSHLRGFFFQGLTRLKRCATTIVSTSYVKANMTYEPYLVYIHKKGVQHSTTIQLKLYLLLDPLL</sequence>
<accession>A0A5N6USB9</accession>
<proteinExistence type="predicted"/>
<keyword evidence="2" id="KW-1185">Reference proteome</keyword>
<reference evidence="1 2" key="1">
    <citation type="submission" date="2019-04" db="EMBL/GenBank/DDBJ databases">
        <title>Friends and foes A comparative genomics study of 23 Aspergillus species from section Flavi.</title>
        <authorList>
            <consortium name="DOE Joint Genome Institute"/>
            <person name="Kjaerbolling I."/>
            <person name="Vesth T."/>
            <person name="Frisvad J.C."/>
            <person name="Nybo J.L."/>
            <person name="Theobald S."/>
            <person name="Kildgaard S."/>
            <person name="Isbrandt T."/>
            <person name="Kuo A."/>
            <person name="Sato A."/>
            <person name="Lyhne E.K."/>
            <person name="Kogle M.E."/>
            <person name="Wiebenga A."/>
            <person name="Kun R.S."/>
            <person name="Lubbers R.J."/>
            <person name="Makela M.R."/>
            <person name="Barry K."/>
            <person name="Chovatia M."/>
            <person name="Clum A."/>
            <person name="Daum C."/>
            <person name="Haridas S."/>
            <person name="He G."/>
            <person name="LaButti K."/>
            <person name="Lipzen A."/>
            <person name="Mondo S."/>
            <person name="Riley R."/>
            <person name="Salamov A."/>
            <person name="Simmons B.A."/>
            <person name="Magnuson J.K."/>
            <person name="Henrissat B."/>
            <person name="Mortensen U.H."/>
            <person name="Larsen T.O."/>
            <person name="Devries R.P."/>
            <person name="Grigoriev I.V."/>
            <person name="Machida M."/>
            <person name="Baker S.E."/>
            <person name="Andersen M.R."/>
        </authorList>
    </citation>
    <scope>NUCLEOTIDE SEQUENCE [LARGE SCALE GENOMIC DNA]</scope>
    <source>
        <strain evidence="1 2">CBS 117626</strain>
    </source>
</reference>
<dbReference type="AlphaFoldDB" id="A0A5N6USB9"/>
<name>A0A5N6USB9_ASPTM</name>
<gene>
    <name evidence="1" type="ORF">BDV40DRAFT_267747</name>
</gene>
<protein>
    <submittedName>
        <fullName evidence="1">Uncharacterized protein</fullName>
    </submittedName>
</protein>
<evidence type="ECO:0000313" key="2">
    <source>
        <dbReference type="Proteomes" id="UP000326950"/>
    </source>
</evidence>
<evidence type="ECO:0000313" key="1">
    <source>
        <dbReference type="EMBL" id="KAE8161526.1"/>
    </source>
</evidence>
<dbReference type="Proteomes" id="UP000326950">
    <property type="component" value="Unassembled WGS sequence"/>
</dbReference>
<dbReference type="EMBL" id="ML738641">
    <property type="protein sequence ID" value="KAE8161526.1"/>
    <property type="molecule type" value="Genomic_DNA"/>
</dbReference>